<gene>
    <name evidence="2" type="ORF">JMJ55_09935</name>
</gene>
<evidence type="ECO:0000313" key="2">
    <source>
        <dbReference type="EMBL" id="MBL6455643.1"/>
    </source>
</evidence>
<name>A0ABS1V1R0_9PROT</name>
<keyword evidence="3" id="KW-1185">Reference proteome</keyword>
<dbReference type="PROSITE" id="PS51332">
    <property type="entry name" value="B12_BINDING"/>
    <property type="match status" value="1"/>
</dbReference>
<reference evidence="2 3" key="1">
    <citation type="submission" date="2021-01" db="EMBL/GenBank/DDBJ databases">
        <title>Belnapia mucosa sp. nov. and Belnapia arida sp. nov., isolated from the Tabernas Desert (Almeria, Spain).</title>
        <authorList>
            <person name="Molina-Menor E."/>
            <person name="Vidal-Verdu A."/>
            <person name="Calonge A."/>
            <person name="Satari L."/>
            <person name="Pereto Magraner J."/>
            <person name="Porcar Miralles M."/>
        </authorList>
    </citation>
    <scope>NUCLEOTIDE SEQUENCE [LARGE SCALE GENOMIC DNA]</scope>
    <source>
        <strain evidence="2 3">T6</strain>
    </source>
</reference>
<sequence>MVDKFMVALEAPFGLSHTDRERFLGWANSLASKLRLGSPIIVPQPVPPGRVSLPPVRLARELRALLAETVEAEVVPRLLLRRRDAVVDRQGSWIDEEPEAEPEVGPDPEDVVALVALVMTSEADDVLCFVDVMRARGVPLDRLYLELLAPAARRLGQLWAEDLCSFTDVTMGLGRLQQVLREMSPAFIPAPGLPDRRRRAALVPVPGEQHSFGLAMVTEFFLRAGWDVWSQPQANAEALAGLVGGQWFAVLGLSLSCDSSLPEMPGLIRTLRRASLNPRLGIMVGGRVFVEQPELAMQIGADATAADGRQAALQAETLLALHGMRLAQ</sequence>
<accession>A0ABS1V1R0</accession>
<proteinExistence type="predicted"/>
<dbReference type="EMBL" id="JAEUXJ010000003">
    <property type="protein sequence ID" value="MBL6455643.1"/>
    <property type="molecule type" value="Genomic_DNA"/>
</dbReference>
<feature type="domain" description="B12-binding" evidence="1">
    <location>
        <begin position="197"/>
        <end position="328"/>
    </location>
</feature>
<evidence type="ECO:0000313" key="3">
    <source>
        <dbReference type="Proteomes" id="UP000606490"/>
    </source>
</evidence>
<dbReference type="Proteomes" id="UP000606490">
    <property type="component" value="Unassembled WGS sequence"/>
</dbReference>
<dbReference type="RefSeq" id="WP_202825374.1">
    <property type="nucleotide sequence ID" value="NZ_JAEUXJ010000003.1"/>
</dbReference>
<protein>
    <submittedName>
        <fullName evidence="2">Cobalamin-dependent protein</fullName>
    </submittedName>
</protein>
<organism evidence="2 3">
    <name type="scientific">Belnapia mucosa</name>
    <dbReference type="NCBI Taxonomy" id="2804532"/>
    <lineage>
        <taxon>Bacteria</taxon>
        <taxon>Pseudomonadati</taxon>
        <taxon>Pseudomonadota</taxon>
        <taxon>Alphaproteobacteria</taxon>
        <taxon>Acetobacterales</taxon>
        <taxon>Roseomonadaceae</taxon>
        <taxon>Belnapia</taxon>
    </lineage>
</organism>
<evidence type="ECO:0000259" key="1">
    <source>
        <dbReference type="PROSITE" id="PS51332"/>
    </source>
</evidence>
<dbReference type="Pfam" id="PF02310">
    <property type="entry name" value="B12-binding"/>
    <property type="match status" value="1"/>
</dbReference>
<comment type="caution">
    <text evidence="2">The sequence shown here is derived from an EMBL/GenBank/DDBJ whole genome shotgun (WGS) entry which is preliminary data.</text>
</comment>
<dbReference type="SUPFAM" id="SSF52242">
    <property type="entry name" value="Cobalamin (vitamin B12)-binding domain"/>
    <property type="match status" value="1"/>
</dbReference>
<dbReference type="Gene3D" id="3.40.50.280">
    <property type="entry name" value="Cobalamin-binding domain"/>
    <property type="match status" value="1"/>
</dbReference>
<dbReference type="InterPro" id="IPR036724">
    <property type="entry name" value="Cobalamin-bd_sf"/>
</dbReference>
<dbReference type="InterPro" id="IPR006158">
    <property type="entry name" value="Cobalamin-bd"/>
</dbReference>